<dbReference type="PANTHER" id="PTHR10963">
    <property type="entry name" value="GLYCOSYL HYDROLASE-RELATED"/>
    <property type="match status" value="1"/>
</dbReference>
<feature type="signal peptide" evidence="1">
    <location>
        <begin position="1"/>
        <end position="16"/>
    </location>
</feature>
<reference evidence="3 4" key="1">
    <citation type="journal article" date="2016" name="Mol. Biol. Evol.">
        <title>Comparative Genomics of Early-Diverging Mushroom-Forming Fungi Provides Insights into the Origins of Lignocellulose Decay Capabilities.</title>
        <authorList>
            <person name="Nagy L.G."/>
            <person name="Riley R."/>
            <person name="Tritt A."/>
            <person name="Adam C."/>
            <person name="Daum C."/>
            <person name="Floudas D."/>
            <person name="Sun H."/>
            <person name="Yadav J.S."/>
            <person name="Pangilinan J."/>
            <person name="Larsson K.H."/>
            <person name="Matsuura K."/>
            <person name="Barry K."/>
            <person name="Labutti K."/>
            <person name="Kuo R."/>
            <person name="Ohm R.A."/>
            <person name="Bhattacharya S.S."/>
            <person name="Shirouzu T."/>
            <person name="Yoshinaga Y."/>
            <person name="Martin F.M."/>
            <person name="Grigoriev I.V."/>
            <person name="Hibbett D.S."/>
        </authorList>
    </citation>
    <scope>NUCLEOTIDE SEQUENCE [LARGE SCALE GENOMIC DNA]</scope>
    <source>
        <strain evidence="3 4">HHB10207 ss-3</strain>
    </source>
</reference>
<evidence type="ECO:0000313" key="3">
    <source>
        <dbReference type="EMBL" id="KZT37084.1"/>
    </source>
</evidence>
<dbReference type="InterPro" id="IPR000757">
    <property type="entry name" value="Beta-glucanase-like"/>
</dbReference>
<sequence length="311" mass="33110">MFYSFAALSFASLVAANTYSLESNIVGQQFLSSFSFNTFADPTHGRVNYVDQPTAQAQNLTFASGNTFIMRADFTSTLNPSGPGRNSVRIQSNAQVENGVIAWDIRHMPEGCGTWPSAWTVAQVWPGEGEIDVIEGANNVGPNQSTLHTAPGCTMPSGLAMSGHPLGTNCDAVATGNVGCGVQNDAPNSFGPSFNANGGGVYAMERTPDFIKMWFWARNDPSIPSDLASGANAVNTVAWPAPYALFPSTNCNINQFFGPHNIIFDLTLCGDWAGSTYPSSGCPGTCVDFVNNNPAGFVNAFWDIASLRIFQ</sequence>
<dbReference type="PANTHER" id="PTHR10963:SF24">
    <property type="entry name" value="GLYCOSIDASE C21B10.07-RELATED"/>
    <property type="match status" value="1"/>
</dbReference>
<dbReference type="AlphaFoldDB" id="A0A166C4Y8"/>
<name>A0A166C4Y8_9AGAM</name>
<evidence type="ECO:0000259" key="2">
    <source>
        <dbReference type="PROSITE" id="PS51762"/>
    </source>
</evidence>
<feature type="domain" description="GH16" evidence="2">
    <location>
        <begin position="3"/>
        <end position="281"/>
    </location>
</feature>
<dbReference type="SUPFAM" id="SSF49899">
    <property type="entry name" value="Concanavalin A-like lectins/glucanases"/>
    <property type="match status" value="1"/>
</dbReference>
<evidence type="ECO:0000313" key="4">
    <source>
        <dbReference type="Proteomes" id="UP000076798"/>
    </source>
</evidence>
<keyword evidence="1" id="KW-0732">Signal</keyword>
<protein>
    <submittedName>
        <fullName evidence="3">Endo-1,3(4)-beta-glucanase</fullName>
    </submittedName>
</protein>
<accession>A0A166C4Y8</accession>
<dbReference type="EMBL" id="KV428091">
    <property type="protein sequence ID" value="KZT37084.1"/>
    <property type="molecule type" value="Genomic_DNA"/>
</dbReference>
<dbReference type="OrthoDB" id="192832at2759"/>
<dbReference type="CDD" id="cd02181">
    <property type="entry name" value="GH16_fungal_Lam16A_glucanase"/>
    <property type="match status" value="1"/>
</dbReference>
<dbReference type="GO" id="GO:0009251">
    <property type="term" value="P:glucan catabolic process"/>
    <property type="evidence" value="ECO:0007669"/>
    <property type="project" value="TreeGrafter"/>
</dbReference>
<proteinExistence type="predicted"/>
<dbReference type="STRING" id="1314776.A0A166C4Y8"/>
<feature type="chain" id="PRO_5007871487" evidence="1">
    <location>
        <begin position="17"/>
        <end position="311"/>
    </location>
</feature>
<dbReference type="GO" id="GO:0004553">
    <property type="term" value="F:hydrolase activity, hydrolyzing O-glycosyl compounds"/>
    <property type="evidence" value="ECO:0007669"/>
    <property type="project" value="InterPro"/>
</dbReference>
<dbReference type="InterPro" id="IPR050546">
    <property type="entry name" value="Glycosyl_Hydrlase_16"/>
</dbReference>
<dbReference type="Pfam" id="PF26113">
    <property type="entry name" value="GH16_XgeA"/>
    <property type="match status" value="1"/>
</dbReference>
<organism evidence="3 4">
    <name type="scientific">Sistotremastrum suecicum HHB10207 ss-3</name>
    <dbReference type="NCBI Taxonomy" id="1314776"/>
    <lineage>
        <taxon>Eukaryota</taxon>
        <taxon>Fungi</taxon>
        <taxon>Dikarya</taxon>
        <taxon>Basidiomycota</taxon>
        <taxon>Agaricomycotina</taxon>
        <taxon>Agaricomycetes</taxon>
        <taxon>Sistotremastrales</taxon>
        <taxon>Sistotremastraceae</taxon>
        <taxon>Sistotremastrum</taxon>
    </lineage>
</organism>
<dbReference type="Proteomes" id="UP000076798">
    <property type="component" value="Unassembled WGS sequence"/>
</dbReference>
<dbReference type="InterPro" id="IPR013320">
    <property type="entry name" value="ConA-like_dom_sf"/>
</dbReference>
<dbReference type="Gene3D" id="2.60.120.200">
    <property type="match status" value="1"/>
</dbReference>
<keyword evidence="4" id="KW-1185">Reference proteome</keyword>
<gene>
    <name evidence="3" type="ORF">SISSUDRAFT_988200</name>
</gene>
<dbReference type="PROSITE" id="PS51762">
    <property type="entry name" value="GH16_2"/>
    <property type="match status" value="1"/>
</dbReference>
<evidence type="ECO:0000256" key="1">
    <source>
        <dbReference type="SAM" id="SignalP"/>
    </source>
</evidence>